<evidence type="ECO:0000313" key="3">
    <source>
        <dbReference type="Proteomes" id="UP000267246"/>
    </source>
</evidence>
<organism evidence="2 3">
    <name type="scientific">Metamycoplasma subdolum</name>
    <dbReference type="NCBI Taxonomy" id="92407"/>
    <lineage>
        <taxon>Bacteria</taxon>
        <taxon>Bacillati</taxon>
        <taxon>Mycoplasmatota</taxon>
        <taxon>Mycoplasmoidales</taxon>
        <taxon>Metamycoplasmataceae</taxon>
        <taxon>Metamycoplasma</taxon>
    </lineage>
</organism>
<evidence type="ECO:0000313" key="2">
    <source>
        <dbReference type="EMBL" id="RMA79000.1"/>
    </source>
</evidence>
<sequence length="510" mass="57065">MGNKLDYLNKFQKLIDFGNSPAALAVMIVIFIVTIGLGFLIGFIKGTRSAIYVTCFTLVGLGAGVGIAIPTSKLAMKNIIEPLIVKTTNTNTIDLGQMDKVIASLIVYIVLIGFLAIGGFIAIFIRGWLREPLELRKVEGRSTIGYRAIGGVLQAAAAIPAGILSANVAALSGGYKQNYYGWVDKSVKILTFGQTRGLNNIGNLIGAGTEFYRNKQNLQETVQGFKNKAMNENNWEFYLNGKVIPPDALFIQEQEIAEFKEILTKVQKGEGLTEKETAKLALYDEKYKAIKEDLINEIIAMLGKEDKNEKIKDKVLANKTTLLAEKEVKQVIVAKFFPWFLEKTNKQNPNPATEEDQKINKLISDQINLLSEIVRIATLTDISTHIFWQIVNLMLDQTMIEVIDRVLQIVDVKIGKIKVELATLGVNLSETKLFVRIAKNDDQYYKDLNLKTDDLNELNLAVIVKSSRAKWFINKFMDLATKQANYKPIHEETLKIYSQVVNQMFGTIIK</sequence>
<accession>A0A3M0A2E5</accession>
<comment type="caution">
    <text evidence="2">The sequence shown here is derived from an EMBL/GenBank/DDBJ whole genome shotgun (WGS) entry which is preliminary data.</text>
</comment>
<proteinExistence type="predicted"/>
<feature type="transmembrane region" description="Helical" evidence="1">
    <location>
        <begin position="50"/>
        <end position="69"/>
    </location>
</feature>
<dbReference type="Proteomes" id="UP000267246">
    <property type="component" value="Unassembled WGS sequence"/>
</dbReference>
<reference evidence="2 3" key="1">
    <citation type="submission" date="2018-10" db="EMBL/GenBank/DDBJ databases">
        <title>Genomic Encyclopedia of Archaeal and Bacterial Type Strains, Phase II (KMG-II): from individual species to whole genera.</title>
        <authorList>
            <person name="Goeker M."/>
        </authorList>
    </citation>
    <scope>NUCLEOTIDE SEQUENCE [LARGE SCALE GENOMIC DNA]</scope>
    <source>
        <strain evidence="2 3">ATCC 29870</strain>
    </source>
</reference>
<gene>
    <name evidence="2" type="ORF">JN00_0044</name>
</gene>
<name>A0A3M0A2E5_9BACT</name>
<keyword evidence="1" id="KW-0472">Membrane</keyword>
<keyword evidence="3" id="KW-1185">Reference proteome</keyword>
<protein>
    <submittedName>
        <fullName evidence="2">Uncharacterized protein</fullName>
    </submittedName>
</protein>
<keyword evidence="1" id="KW-0812">Transmembrane</keyword>
<feature type="transmembrane region" description="Helical" evidence="1">
    <location>
        <begin position="21"/>
        <end position="44"/>
    </location>
</feature>
<evidence type="ECO:0000256" key="1">
    <source>
        <dbReference type="SAM" id="Phobius"/>
    </source>
</evidence>
<dbReference type="AlphaFoldDB" id="A0A3M0A2E5"/>
<dbReference type="RefSeq" id="WP_121940544.1">
    <property type="nucleotide sequence ID" value="NZ_CP137846.1"/>
</dbReference>
<keyword evidence="1" id="KW-1133">Transmembrane helix</keyword>
<feature type="transmembrane region" description="Helical" evidence="1">
    <location>
        <begin position="105"/>
        <end position="129"/>
    </location>
</feature>
<dbReference type="EMBL" id="REFI01000005">
    <property type="protein sequence ID" value="RMA79000.1"/>
    <property type="molecule type" value="Genomic_DNA"/>
</dbReference>